<evidence type="ECO:0000313" key="12">
    <source>
        <dbReference type="EMBL" id="VAW30236.1"/>
    </source>
</evidence>
<gene>
    <name evidence="12" type="ORF">MNBD_BACTEROID07-2057</name>
</gene>
<evidence type="ECO:0000256" key="5">
    <source>
        <dbReference type="ARBA" id="ARBA00022842"/>
    </source>
</evidence>
<evidence type="ECO:0000256" key="7">
    <source>
        <dbReference type="ARBA" id="ARBA00023277"/>
    </source>
</evidence>
<dbReference type="GO" id="GO:0005975">
    <property type="term" value="P:carbohydrate metabolic process"/>
    <property type="evidence" value="ECO:0007669"/>
    <property type="project" value="InterPro"/>
</dbReference>
<keyword evidence="3" id="KW-0597">Phosphoprotein</keyword>
<feature type="non-terminal residue" evidence="12">
    <location>
        <position position="324"/>
    </location>
</feature>
<evidence type="ECO:0000256" key="8">
    <source>
        <dbReference type="ARBA" id="ARBA00044926"/>
    </source>
</evidence>
<dbReference type="SUPFAM" id="SSF56784">
    <property type="entry name" value="HAD-like"/>
    <property type="match status" value="1"/>
</dbReference>
<name>A0A3B0VE23_9ZZZZ</name>
<protein>
    <recommendedName>
        <fullName evidence="10">Beta-phosphoglucomutase</fullName>
        <ecNumber evidence="9">5.4.2.6</ecNumber>
    </recommendedName>
</protein>
<dbReference type="GO" id="GO:0030246">
    <property type="term" value="F:carbohydrate binding"/>
    <property type="evidence" value="ECO:0007669"/>
    <property type="project" value="InterPro"/>
</dbReference>
<dbReference type="InterPro" id="IPR010976">
    <property type="entry name" value="B-phosphoglucomutase_hydrolase"/>
</dbReference>
<dbReference type="InterPro" id="IPR023198">
    <property type="entry name" value="PGP-like_dom2"/>
</dbReference>
<dbReference type="InterPro" id="IPR011013">
    <property type="entry name" value="Gal_mutarotase_sf_dom"/>
</dbReference>
<dbReference type="Gene3D" id="3.40.50.1000">
    <property type="entry name" value="HAD superfamily/HAD-like"/>
    <property type="match status" value="1"/>
</dbReference>
<evidence type="ECO:0000256" key="9">
    <source>
        <dbReference type="ARBA" id="ARBA00044968"/>
    </source>
</evidence>
<comment type="cofactor">
    <cofactor evidence="1">
        <name>Mg(2+)</name>
        <dbReference type="ChEBI" id="CHEBI:18420"/>
    </cofactor>
</comment>
<dbReference type="SUPFAM" id="SSF74650">
    <property type="entry name" value="Galactose mutarotase-like"/>
    <property type="match status" value="1"/>
</dbReference>
<dbReference type="NCBIfam" id="TIGR02009">
    <property type="entry name" value="PGMB-YQAB-SF"/>
    <property type="match status" value="1"/>
</dbReference>
<dbReference type="GO" id="GO:0016787">
    <property type="term" value="F:hydrolase activity"/>
    <property type="evidence" value="ECO:0007669"/>
    <property type="project" value="UniProtKB-KW"/>
</dbReference>
<evidence type="ECO:0000256" key="6">
    <source>
        <dbReference type="ARBA" id="ARBA00023235"/>
    </source>
</evidence>
<dbReference type="Pfam" id="PF00702">
    <property type="entry name" value="Hydrolase"/>
    <property type="match status" value="1"/>
</dbReference>
<reference evidence="12" key="1">
    <citation type="submission" date="2018-06" db="EMBL/GenBank/DDBJ databases">
        <authorList>
            <person name="Zhirakovskaya E."/>
        </authorList>
    </citation>
    <scope>NUCLEOTIDE SEQUENCE</scope>
</reference>
<dbReference type="GO" id="GO:0046872">
    <property type="term" value="F:metal ion binding"/>
    <property type="evidence" value="ECO:0007669"/>
    <property type="project" value="UniProtKB-KW"/>
</dbReference>
<comment type="similarity">
    <text evidence="2">Belongs to the HAD-like hydrolase superfamily. CbbY/CbbZ/Gph/YieH family.</text>
</comment>
<comment type="catalytic activity">
    <reaction evidence="8">
        <text>beta-D-glucose 1-phosphate = beta-D-glucose 6-phosphate</text>
        <dbReference type="Rhea" id="RHEA:20113"/>
        <dbReference type="ChEBI" id="CHEBI:57684"/>
        <dbReference type="ChEBI" id="CHEBI:58247"/>
        <dbReference type="EC" id="5.4.2.6"/>
    </reaction>
</comment>
<sequence length="324" mass="35531">MSSYAFDAVIFDLDGVITKTATVHSHAWKKMFDDYLRARAGKTGETFREFTKEDYLAYVDGKPRYDGVKSFLESRNINIPFGAPEDTPGMETVCGLGNKKNEAFNEVLRNEGVETYPATVSLMEELKKQGIHVGVASSSKNCAAVLKAAKLEHLVETRVDGVVSAALELNGKPAPDIFLMAAKNLGVKAYRAVVVEDAVSGVAAGKNGNFGLVLGVAREDNMDALRKNGADIVMTDLVEIDIEKIDNWFKNGMEADSWKLEYFDYDAKKERSREALLTVGNGYFGTRGAMEESDANEINYPGTYIAGVYNRLVTSISGKDIENE</sequence>
<dbReference type="EC" id="5.4.2.6" evidence="9"/>
<evidence type="ECO:0000256" key="4">
    <source>
        <dbReference type="ARBA" id="ARBA00022723"/>
    </source>
</evidence>
<dbReference type="GO" id="GO:0008801">
    <property type="term" value="F:beta-phosphoglucomutase activity"/>
    <property type="evidence" value="ECO:0007669"/>
    <property type="project" value="UniProtKB-EC"/>
</dbReference>
<evidence type="ECO:0000256" key="10">
    <source>
        <dbReference type="ARBA" id="ARBA00044991"/>
    </source>
</evidence>
<dbReference type="EMBL" id="UOET01000490">
    <property type="protein sequence ID" value="VAW30236.1"/>
    <property type="molecule type" value="Genomic_DNA"/>
</dbReference>
<dbReference type="AlphaFoldDB" id="A0A3B0VE23"/>
<keyword evidence="7" id="KW-0119">Carbohydrate metabolism</keyword>
<dbReference type="SFLD" id="SFLDG01129">
    <property type="entry name" value="C1.5:_HAD__Beta-PGM__Phosphata"/>
    <property type="match status" value="1"/>
</dbReference>
<dbReference type="InterPro" id="IPR005196">
    <property type="entry name" value="Glyco_hydro_65_N"/>
</dbReference>
<dbReference type="Gene3D" id="1.10.150.240">
    <property type="entry name" value="Putative phosphatase, domain 2"/>
    <property type="match status" value="1"/>
</dbReference>
<dbReference type="Pfam" id="PF03636">
    <property type="entry name" value="Glyco_hydro_65N"/>
    <property type="match status" value="1"/>
</dbReference>
<dbReference type="SFLD" id="SFLDS00003">
    <property type="entry name" value="Haloacid_Dehalogenase"/>
    <property type="match status" value="1"/>
</dbReference>
<proteinExistence type="inferred from homology"/>
<evidence type="ECO:0000259" key="11">
    <source>
        <dbReference type="Pfam" id="PF03636"/>
    </source>
</evidence>
<dbReference type="InterPro" id="IPR023214">
    <property type="entry name" value="HAD_sf"/>
</dbReference>
<keyword evidence="4" id="KW-0479">Metal-binding</keyword>
<dbReference type="InterPro" id="IPR006439">
    <property type="entry name" value="HAD-SF_hydro_IA"/>
</dbReference>
<dbReference type="InterPro" id="IPR036412">
    <property type="entry name" value="HAD-like_sf"/>
</dbReference>
<evidence type="ECO:0000256" key="3">
    <source>
        <dbReference type="ARBA" id="ARBA00022553"/>
    </source>
</evidence>
<evidence type="ECO:0000256" key="2">
    <source>
        <dbReference type="ARBA" id="ARBA00006171"/>
    </source>
</evidence>
<feature type="domain" description="Glycoside hydrolase family 65 N-terminal" evidence="11">
    <location>
        <begin position="264"/>
        <end position="323"/>
    </location>
</feature>
<dbReference type="PANTHER" id="PTHR46193">
    <property type="entry name" value="6-PHOSPHOGLUCONATE PHOSPHATASE"/>
    <property type="match status" value="1"/>
</dbReference>
<accession>A0A3B0VE23</accession>
<dbReference type="Gene3D" id="2.70.98.40">
    <property type="entry name" value="Glycoside hydrolase, family 65, N-terminal domain"/>
    <property type="match status" value="1"/>
</dbReference>
<evidence type="ECO:0000256" key="1">
    <source>
        <dbReference type="ARBA" id="ARBA00001946"/>
    </source>
</evidence>
<keyword evidence="6" id="KW-0413">Isomerase</keyword>
<dbReference type="InterPro" id="IPR051600">
    <property type="entry name" value="Beta-PGM-like"/>
</dbReference>
<organism evidence="12">
    <name type="scientific">hydrothermal vent metagenome</name>
    <dbReference type="NCBI Taxonomy" id="652676"/>
    <lineage>
        <taxon>unclassified sequences</taxon>
        <taxon>metagenomes</taxon>
        <taxon>ecological metagenomes</taxon>
    </lineage>
</organism>
<dbReference type="NCBIfam" id="TIGR01509">
    <property type="entry name" value="HAD-SF-IA-v3"/>
    <property type="match status" value="1"/>
</dbReference>
<dbReference type="InterPro" id="IPR037018">
    <property type="entry name" value="GH65_N"/>
</dbReference>
<dbReference type="PANTHER" id="PTHR46193:SF18">
    <property type="entry name" value="HEXITOL PHOSPHATASE B"/>
    <property type="match status" value="1"/>
</dbReference>
<keyword evidence="5" id="KW-0460">Magnesium</keyword>
<keyword evidence="12" id="KW-0378">Hydrolase</keyword>